<name>A0A6J4S2T9_9SPHN</name>
<dbReference type="GO" id="GO:0016829">
    <property type="term" value="F:lyase activity"/>
    <property type="evidence" value="ECO:0007669"/>
    <property type="project" value="UniProtKB-KW"/>
</dbReference>
<organism evidence="9">
    <name type="scientific">uncultured Sphingomonas sp</name>
    <dbReference type="NCBI Taxonomy" id="158754"/>
    <lineage>
        <taxon>Bacteria</taxon>
        <taxon>Pseudomonadati</taxon>
        <taxon>Pseudomonadota</taxon>
        <taxon>Alphaproteobacteria</taxon>
        <taxon>Sphingomonadales</taxon>
        <taxon>Sphingomonadaceae</taxon>
        <taxon>Sphingomonas</taxon>
        <taxon>environmental samples</taxon>
    </lineage>
</organism>
<dbReference type="GO" id="GO:0106300">
    <property type="term" value="P:protein-DNA covalent cross-linking repair"/>
    <property type="evidence" value="ECO:0007669"/>
    <property type="project" value="InterPro"/>
</dbReference>
<dbReference type="GO" id="GO:0003697">
    <property type="term" value="F:single-stranded DNA binding"/>
    <property type="evidence" value="ECO:0007669"/>
    <property type="project" value="InterPro"/>
</dbReference>
<dbReference type="PANTHER" id="PTHR13604">
    <property type="entry name" value="DC12-RELATED"/>
    <property type="match status" value="1"/>
</dbReference>
<evidence type="ECO:0000256" key="6">
    <source>
        <dbReference type="ARBA" id="ARBA00023125"/>
    </source>
</evidence>
<keyword evidence="3" id="KW-0227">DNA damage</keyword>
<keyword evidence="2 8" id="KW-0645">Protease</keyword>
<proteinExistence type="inferred from homology"/>
<evidence type="ECO:0000256" key="8">
    <source>
        <dbReference type="RuleBase" id="RU364100"/>
    </source>
</evidence>
<dbReference type="AlphaFoldDB" id="A0A6J4S2T9"/>
<accession>A0A6J4S2T9</accession>
<dbReference type="InterPro" id="IPR036590">
    <property type="entry name" value="SRAP-like"/>
</dbReference>
<comment type="similarity">
    <text evidence="1 8">Belongs to the SOS response-associated peptidase family.</text>
</comment>
<dbReference type="Pfam" id="PF02586">
    <property type="entry name" value="SRAP"/>
    <property type="match status" value="1"/>
</dbReference>
<dbReference type="GO" id="GO:0008233">
    <property type="term" value="F:peptidase activity"/>
    <property type="evidence" value="ECO:0007669"/>
    <property type="project" value="UniProtKB-KW"/>
</dbReference>
<keyword evidence="5" id="KW-0190">Covalent protein-DNA linkage</keyword>
<gene>
    <name evidence="9" type="ORF">AVDCRST_MAG44-27</name>
</gene>
<keyword evidence="4 8" id="KW-0378">Hydrolase</keyword>
<dbReference type="InterPro" id="IPR003738">
    <property type="entry name" value="SRAP"/>
</dbReference>
<evidence type="ECO:0000256" key="7">
    <source>
        <dbReference type="ARBA" id="ARBA00023239"/>
    </source>
</evidence>
<dbReference type="Gene3D" id="3.90.1680.10">
    <property type="entry name" value="SOS response associated peptidase-like"/>
    <property type="match status" value="1"/>
</dbReference>
<dbReference type="GO" id="GO:0006508">
    <property type="term" value="P:proteolysis"/>
    <property type="evidence" value="ECO:0007669"/>
    <property type="project" value="UniProtKB-KW"/>
</dbReference>
<evidence type="ECO:0000256" key="1">
    <source>
        <dbReference type="ARBA" id="ARBA00008136"/>
    </source>
</evidence>
<dbReference type="SUPFAM" id="SSF143081">
    <property type="entry name" value="BB1717-like"/>
    <property type="match status" value="1"/>
</dbReference>
<evidence type="ECO:0000256" key="3">
    <source>
        <dbReference type="ARBA" id="ARBA00022763"/>
    </source>
</evidence>
<evidence type="ECO:0000256" key="5">
    <source>
        <dbReference type="ARBA" id="ARBA00023124"/>
    </source>
</evidence>
<dbReference type="EMBL" id="CADCVY010000002">
    <property type="protein sequence ID" value="CAA9487398.1"/>
    <property type="molecule type" value="Genomic_DNA"/>
</dbReference>
<evidence type="ECO:0000256" key="2">
    <source>
        <dbReference type="ARBA" id="ARBA00022670"/>
    </source>
</evidence>
<evidence type="ECO:0000313" key="9">
    <source>
        <dbReference type="EMBL" id="CAA9487398.1"/>
    </source>
</evidence>
<dbReference type="PANTHER" id="PTHR13604:SF0">
    <property type="entry name" value="ABASIC SITE PROCESSING PROTEIN HMCES"/>
    <property type="match status" value="1"/>
</dbReference>
<reference evidence="9" key="1">
    <citation type="submission" date="2020-02" db="EMBL/GenBank/DDBJ databases">
        <authorList>
            <person name="Meier V. D."/>
        </authorList>
    </citation>
    <scope>NUCLEOTIDE SEQUENCE</scope>
    <source>
        <strain evidence="9">AVDCRST_MAG44</strain>
    </source>
</reference>
<protein>
    <recommendedName>
        <fullName evidence="8">Abasic site processing protein</fullName>
        <ecNumber evidence="8">3.4.-.-</ecNumber>
    </recommendedName>
</protein>
<keyword evidence="6" id="KW-0238">DNA-binding</keyword>
<sequence length="200" mass="22109">MCNLYTMTATVDEMRRVFGPFEGDTTNLPPFDEIYPGYSAPVLRRTDAGGLSLEMMKWGFPGPASAGSRAITNVRNLDSPFWRTALTDPKRRCIVPVTRFCEWTAEPDPATRRKGKVWFGLHEDAHPLFAFAGIWRPGAEGPFMAFLTCAANRVVGAVHPKAMPVMLTPGADVARWLDEERADACSLAVPFADTAMRRVS</sequence>
<keyword evidence="7" id="KW-0456">Lyase</keyword>
<evidence type="ECO:0000256" key="4">
    <source>
        <dbReference type="ARBA" id="ARBA00022801"/>
    </source>
</evidence>
<dbReference type="EC" id="3.4.-.-" evidence="8"/>